<accession>A0A8S0Y972</accession>
<gene>
    <name evidence="1" type="ORF">METHB2_1250001</name>
</gene>
<organism evidence="1 2">
    <name type="scientific">Candidatus Methylobacter favarea</name>
    <dbReference type="NCBI Taxonomy" id="2707345"/>
    <lineage>
        <taxon>Bacteria</taxon>
        <taxon>Pseudomonadati</taxon>
        <taxon>Pseudomonadota</taxon>
        <taxon>Gammaproteobacteria</taxon>
        <taxon>Methylococcales</taxon>
        <taxon>Methylococcaceae</taxon>
        <taxon>Methylobacter</taxon>
    </lineage>
</organism>
<proteinExistence type="predicted"/>
<protein>
    <submittedName>
        <fullName evidence="1">Uncharacterized protein</fullName>
    </submittedName>
</protein>
<sequence length="58" mass="6627">MTIVVILEVRGLQARLFSNASSYTYTLYIGGHCFKLLKLPHRLITFFLFGLNEPLPRG</sequence>
<reference evidence="1 2" key="1">
    <citation type="submission" date="2020-02" db="EMBL/GenBank/DDBJ databases">
        <authorList>
            <person name="Hogendoorn C."/>
        </authorList>
    </citation>
    <scope>NUCLEOTIDE SEQUENCE [LARGE SCALE GENOMIC DNA]</scope>
    <source>
        <strain evidence="1">METHB21</strain>
    </source>
</reference>
<keyword evidence="2" id="KW-1185">Reference proteome</keyword>
<name>A0A8S0Y972_9GAMM</name>
<evidence type="ECO:0000313" key="2">
    <source>
        <dbReference type="Proteomes" id="UP000494216"/>
    </source>
</evidence>
<dbReference type="Proteomes" id="UP000494216">
    <property type="component" value="Unassembled WGS sequence"/>
</dbReference>
<dbReference type="EMBL" id="CADCXN010000030">
    <property type="protein sequence ID" value="CAA9889716.1"/>
    <property type="molecule type" value="Genomic_DNA"/>
</dbReference>
<comment type="caution">
    <text evidence="1">The sequence shown here is derived from an EMBL/GenBank/DDBJ whole genome shotgun (WGS) entry which is preliminary data.</text>
</comment>
<evidence type="ECO:0000313" key="1">
    <source>
        <dbReference type="EMBL" id="CAA9889716.1"/>
    </source>
</evidence>
<dbReference type="AlphaFoldDB" id="A0A8S0Y972"/>